<dbReference type="Pfam" id="PF08902">
    <property type="entry name" value="DUF1848"/>
    <property type="match status" value="1"/>
</dbReference>
<comment type="caution">
    <text evidence="1">The sequence shown here is derived from an EMBL/GenBank/DDBJ whole genome shotgun (WGS) entry which is preliminary data.</text>
</comment>
<reference evidence="1 2" key="1">
    <citation type="submission" date="2019-08" db="EMBL/GenBank/DDBJ databases">
        <title>In-depth cultivation of the pig gut microbiome towards novel bacterial diversity and tailored functional studies.</title>
        <authorList>
            <person name="Wylensek D."/>
            <person name="Hitch T.C.A."/>
            <person name="Clavel T."/>
        </authorList>
    </citation>
    <scope>NUCLEOTIDE SEQUENCE [LARGE SCALE GENOMIC DNA]</scope>
    <source>
        <strain evidence="1 2">LKV-178-WT-2G</strain>
    </source>
</reference>
<keyword evidence="2" id="KW-1185">Reference proteome</keyword>
<protein>
    <submittedName>
        <fullName evidence="1">DUF1848 domain-containing protein</fullName>
    </submittedName>
</protein>
<organism evidence="1 2">
    <name type="scientific">Floccifex porci</name>
    <dbReference type="NCBI Taxonomy" id="2606629"/>
    <lineage>
        <taxon>Bacteria</taxon>
        <taxon>Bacillati</taxon>
        <taxon>Bacillota</taxon>
        <taxon>Erysipelotrichia</taxon>
        <taxon>Erysipelotrichales</taxon>
        <taxon>Erysipelotrichaceae</taxon>
        <taxon>Floccifex</taxon>
    </lineage>
</organism>
<name>A0A7X2T3R8_9FIRM</name>
<evidence type="ECO:0000313" key="1">
    <source>
        <dbReference type="EMBL" id="MSS01730.1"/>
    </source>
</evidence>
<accession>A0A7X2T3R8</accession>
<proteinExistence type="predicted"/>
<dbReference type="InterPro" id="IPR014998">
    <property type="entry name" value="DUF1848"/>
</dbReference>
<sequence>MILNVSGRCDIVAFYMEWFMNRYKEGYVDVRNPFYKKQISRIDFKNVDLIVFCTKNPIPLIPYLNQINIPIYLQVTVTGYHKDIEKNVLDKTEIIKAIQTCSKQLGKDKVVLRYDPIFLNEKYTLDYHIKAFDRLCTLLDGYIDEIVISFLDEYKNVKKHKQELHYIKCTEEDYKKIGLNFSQIAHSHQMKVYTCFEENNLVEFGLDRDVCLSSKKAFELTNKVFKKWKARDCGCVEMVDIGYYNSCPHFCRYCYANYDEEKVKYNYSKHDPDSSLCVGQIQKEDEIKERLK</sequence>
<gene>
    <name evidence="1" type="ORF">FYJ50_06415</name>
</gene>
<dbReference type="AlphaFoldDB" id="A0A7X2T3R8"/>
<dbReference type="Proteomes" id="UP000470082">
    <property type="component" value="Unassembled WGS sequence"/>
</dbReference>
<dbReference type="RefSeq" id="WP_154460274.1">
    <property type="nucleotide sequence ID" value="NZ_VUMM01000011.1"/>
</dbReference>
<dbReference type="EMBL" id="VUMM01000011">
    <property type="protein sequence ID" value="MSS01730.1"/>
    <property type="molecule type" value="Genomic_DNA"/>
</dbReference>
<evidence type="ECO:0000313" key="2">
    <source>
        <dbReference type="Proteomes" id="UP000470082"/>
    </source>
</evidence>